<feature type="compositionally biased region" description="Basic and acidic residues" evidence="1">
    <location>
        <begin position="46"/>
        <end position="61"/>
    </location>
</feature>
<feature type="compositionally biased region" description="Polar residues" evidence="1">
    <location>
        <begin position="80"/>
        <end position="110"/>
    </location>
</feature>
<protein>
    <submittedName>
        <fullName evidence="2">Uncharacterized protein</fullName>
    </submittedName>
</protein>
<evidence type="ECO:0000256" key="1">
    <source>
        <dbReference type="SAM" id="MobiDB-lite"/>
    </source>
</evidence>
<dbReference type="OrthoDB" id="3348033at2759"/>
<dbReference type="GeneID" id="37025415"/>
<organism evidence="2 3">
    <name type="scientific">Jaminaea rosea</name>
    <dbReference type="NCBI Taxonomy" id="1569628"/>
    <lineage>
        <taxon>Eukaryota</taxon>
        <taxon>Fungi</taxon>
        <taxon>Dikarya</taxon>
        <taxon>Basidiomycota</taxon>
        <taxon>Ustilaginomycotina</taxon>
        <taxon>Exobasidiomycetes</taxon>
        <taxon>Microstromatales</taxon>
        <taxon>Microstromatales incertae sedis</taxon>
        <taxon>Jaminaea</taxon>
    </lineage>
</organism>
<dbReference type="EMBL" id="KZ819666">
    <property type="protein sequence ID" value="PWN27963.1"/>
    <property type="molecule type" value="Genomic_DNA"/>
</dbReference>
<dbReference type="AlphaFoldDB" id="A0A316UVL4"/>
<proteinExistence type="predicted"/>
<evidence type="ECO:0000313" key="3">
    <source>
        <dbReference type="Proteomes" id="UP000245884"/>
    </source>
</evidence>
<feature type="compositionally biased region" description="Polar residues" evidence="1">
    <location>
        <begin position="117"/>
        <end position="129"/>
    </location>
</feature>
<keyword evidence="3" id="KW-1185">Reference proteome</keyword>
<dbReference type="RefSeq" id="XP_025362575.1">
    <property type="nucleotide sequence ID" value="XM_025503592.1"/>
</dbReference>
<dbReference type="Proteomes" id="UP000245884">
    <property type="component" value="Unassembled WGS sequence"/>
</dbReference>
<gene>
    <name evidence="2" type="ORF">BDZ90DRAFT_158143</name>
</gene>
<accession>A0A316UVL4</accession>
<evidence type="ECO:0000313" key="2">
    <source>
        <dbReference type="EMBL" id="PWN27963.1"/>
    </source>
</evidence>
<sequence>MPAVQPEAMGDRHSKMQPAGSSGPNKDSMRLPDGASALGNEIGGEADARRERLQALAEGDKLPPANSTRNTAADLGAGQLNGQDQGISAPSMQERQGAQQERNSEMQSGQPDLLNIARNSNATADNAPNRNRDDVQSTGAANPSDLLNRVGQHQGVPSRTGAEQDGEILRDAPTNA</sequence>
<name>A0A316UVL4_9BASI</name>
<feature type="region of interest" description="Disordered" evidence="1">
    <location>
        <begin position="1"/>
        <end position="176"/>
    </location>
</feature>
<reference evidence="2 3" key="1">
    <citation type="journal article" date="2018" name="Mol. Biol. Evol.">
        <title>Broad Genomic Sampling Reveals a Smut Pathogenic Ancestry of the Fungal Clade Ustilaginomycotina.</title>
        <authorList>
            <person name="Kijpornyongpan T."/>
            <person name="Mondo S.J."/>
            <person name="Barry K."/>
            <person name="Sandor L."/>
            <person name="Lee J."/>
            <person name="Lipzen A."/>
            <person name="Pangilinan J."/>
            <person name="LaButti K."/>
            <person name="Hainaut M."/>
            <person name="Henrissat B."/>
            <person name="Grigoriev I.V."/>
            <person name="Spatafora J.W."/>
            <person name="Aime M.C."/>
        </authorList>
    </citation>
    <scope>NUCLEOTIDE SEQUENCE [LARGE SCALE GENOMIC DNA]</scope>
    <source>
        <strain evidence="2 3">MCA 5214</strain>
    </source>
</reference>